<dbReference type="EnsemblPlants" id="KEH39883">
    <property type="protein sequence ID" value="KEH39883"/>
    <property type="gene ID" value="MTR_1g014660"/>
</dbReference>
<evidence type="ECO:0000313" key="3">
    <source>
        <dbReference type="Proteomes" id="UP000002051"/>
    </source>
</evidence>
<dbReference type="EMBL" id="CM001217">
    <property type="protein sequence ID" value="KEH39883.1"/>
    <property type="molecule type" value="Genomic_DNA"/>
</dbReference>
<reference evidence="1 3" key="2">
    <citation type="journal article" date="2014" name="BMC Genomics">
        <title>An improved genome release (version Mt4.0) for the model legume Medicago truncatula.</title>
        <authorList>
            <person name="Tang H."/>
            <person name="Krishnakumar V."/>
            <person name="Bidwell S."/>
            <person name="Rosen B."/>
            <person name="Chan A."/>
            <person name="Zhou S."/>
            <person name="Gentzbittel L."/>
            <person name="Childs K.L."/>
            <person name="Yandell M."/>
            <person name="Gundlach H."/>
            <person name="Mayer K.F."/>
            <person name="Schwartz D.C."/>
            <person name="Town C.D."/>
        </authorList>
    </citation>
    <scope>GENOME REANNOTATION</scope>
    <source>
        <strain evidence="1">A17</strain>
        <strain evidence="2 3">cv. Jemalong A17</strain>
    </source>
</reference>
<proteinExistence type="predicted"/>
<evidence type="ECO:0000313" key="1">
    <source>
        <dbReference type="EMBL" id="KEH39883.1"/>
    </source>
</evidence>
<dbReference type="HOGENOM" id="CLU_2577403_0_0_1"/>
<dbReference type="Proteomes" id="UP000002051">
    <property type="component" value="Unassembled WGS sequence"/>
</dbReference>
<gene>
    <name evidence="1" type="ordered locus">MTR_1g014660</name>
</gene>
<name>A0A072VEQ2_MEDTR</name>
<keyword evidence="3" id="KW-1185">Reference proteome</keyword>
<sequence>MNRILRVTMSHPYIGEGGANGFRKMWHLIRGSLEGTCMVQERRSCSDLKNKAITVTWELAYLTEFNKQTQQNRIWLSCSNA</sequence>
<accession>A0A072VEQ2</accession>
<organism evidence="1 3">
    <name type="scientific">Medicago truncatula</name>
    <name type="common">Barrel medic</name>
    <name type="synonym">Medicago tribuloides</name>
    <dbReference type="NCBI Taxonomy" id="3880"/>
    <lineage>
        <taxon>Eukaryota</taxon>
        <taxon>Viridiplantae</taxon>
        <taxon>Streptophyta</taxon>
        <taxon>Embryophyta</taxon>
        <taxon>Tracheophyta</taxon>
        <taxon>Spermatophyta</taxon>
        <taxon>Magnoliopsida</taxon>
        <taxon>eudicotyledons</taxon>
        <taxon>Gunneridae</taxon>
        <taxon>Pentapetalae</taxon>
        <taxon>rosids</taxon>
        <taxon>fabids</taxon>
        <taxon>Fabales</taxon>
        <taxon>Fabaceae</taxon>
        <taxon>Papilionoideae</taxon>
        <taxon>50 kb inversion clade</taxon>
        <taxon>NPAAA clade</taxon>
        <taxon>Hologalegina</taxon>
        <taxon>IRL clade</taxon>
        <taxon>Trifolieae</taxon>
        <taxon>Medicago</taxon>
    </lineage>
</organism>
<protein>
    <submittedName>
        <fullName evidence="1 2">Uncharacterized protein</fullName>
    </submittedName>
</protein>
<reference evidence="1 3" key="1">
    <citation type="journal article" date="2011" name="Nature">
        <title>The Medicago genome provides insight into the evolution of rhizobial symbioses.</title>
        <authorList>
            <person name="Young N.D."/>
            <person name="Debelle F."/>
            <person name="Oldroyd G.E."/>
            <person name="Geurts R."/>
            <person name="Cannon S.B."/>
            <person name="Udvardi M.K."/>
            <person name="Benedito V.A."/>
            <person name="Mayer K.F."/>
            <person name="Gouzy J."/>
            <person name="Schoof H."/>
            <person name="Van de Peer Y."/>
            <person name="Proost S."/>
            <person name="Cook D.R."/>
            <person name="Meyers B.C."/>
            <person name="Spannagl M."/>
            <person name="Cheung F."/>
            <person name="De Mita S."/>
            <person name="Krishnakumar V."/>
            <person name="Gundlach H."/>
            <person name="Zhou S."/>
            <person name="Mudge J."/>
            <person name="Bharti A.K."/>
            <person name="Murray J.D."/>
            <person name="Naoumkina M.A."/>
            <person name="Rosen B."/>
            <person name="Silverstein K.A."/>
            <person name="Tang H."/>
            <person name="Rombauts S."/>
            <person name="Zhao P.X."/>
            <person name="Zhou P."/>
            <person name="Barbe V."/>
            <person name="Bardou P."/>
            <person name="Bechner M."/>
            <person name="Bellec A."/>
            <person name="Berger A."/>
            <person name="Berges H."/>
            <person name="Bidwell S."/>
            <person name="Bisseling T."/>
            <person name="Choisne N."/>
            <person name="Couloux A."/>
            <person name="Denny R."/>
            <person name="Deshpande S."/>
            <person name="Dai X."/>
            <person name="Doyle J.J."/>
            <person name="Dudez A.M."/>
            <person name="Farmer A.D."/>
            <person name="Fouteau S."/>
            <person name="Franken C."/>
            <person name="Gibelin C."/>
            <person name="Gish J."/>
            <person name="Goldstein S."/>
            <person name="Gonzalez A.J."/>
            <person name="Green P.J."/>
            <person name="Hallab A."/>
            <person name="Hartog M."/>
            <person name="Hua A."/>
            <person name="Humphray S.J."/>
            <person name="Jeong D.H."/>
            <person name="Jing Y."/>
            <person name="Jocker A."/>
            <person name="Kenton S.M."/>
            <person name="Kim D.J."/>
            <person name="Klee K."/>
            <person name="Lai H."/>
            <person name="Lang C."/>
            <person name="Lin S."/>
            <person name="Macmil S.L."/>
            <person name="Magdelenat G."/>
            <person name="Matthews L."/>
            <person name="McCorrison J."/>
            <person name="Monaghan E.L."/>
            <person name="Mun J.H."/>
            <person name="Najar F.Z."/>
            <person name="Nicholson C."/>
            <person name="Noirot C."/>
            <person name="O'Bleness M."/>
            <person name="Paule C.R."/>
            <person name="Poulain J."/>
            <person name="Prion F."/>
            <person name="Qin B."/>
            <person name="Qu C."/>
            <person name="Retzel E.F."/>
            <person name="Riddle C."/>
            <person name="Sallet E."/>
            <person name="Samain S."/>
            <person name="Samson N."/>
            <person name="Sanders I."/>
            <person name="Saurat O."/>
            <person name="Scarpelli C."/>
            <person name="Schiex T."/>
            <person name="Segurens B."/>
            <person name="Severin A.J."/>
            <person name="Sherrier D.J."/>
            <person name="Shi R."/>
            <person name="Sims S."/>
            <person name="Singer S.R."/>
            <person name="Sinharoy S."/>
            <person name="Sterck L."/>
            <person name="Viollet A."/>
            <person name="Wang B.B."/>
            <person name="Wang K."/>
            <person name="Wang M."/>
            <person name="Wang X."/>
            <person name="Warfsmann J."/>
            <person name="Weissenbach J."/>
            <person name="White D.D."/>
            <person name="White J.D."/>
            <person name="Wiley G.B."/>
            <person name="Wincker P."/>
            <person name="Xing Y."/>
            <person name="Yang L."/>
            <person name="Yao Z."/>
            <person name="Ying F."/>
            <person name="Zhai J."/>
            <person name="Zhou L."/>
            <person name="Zuber A."/>
            <person name="Denarie J."/>
            <person name="Dixon R.A."/>
            <person name="May G.D."/>
            <person name="Schwartz D.C."/>
            <person name="Rogers J."/>
            <person name="Quetier F."/>
            <person name="Town C.D."/>
            <person name="Roe B.A."/>
        </authorList>
    </citation>
    <scope>NUCLEOTIDE SEQUENCE [LARGE SCALE GENOMIC DNA]</scope>
    <source>
        <strain evidence="1">A17</strain>
        <strain evidence="2 3">cv. Jemalong A17</strain>
    </source>
</reference>
<evidence type="ECO:0000313" key="2">
    <source>
        <dbReference type="EnsemblPlants" id="KEH39883"/>
    </source>
</evidence>
<dbReference type="AlphaFoldDB" id="A0A072VEQ2"/>
<reference evidence="2" key="3">
    <citation type="submission" date="2015-04" db="UniProtKB">
        <authorList>
            <consortium name="EnsemblPlants"/>
        </authorList>
    </citation>
    <scope>IDENTIFICATION</scope>
    <source>
        <strain evidence="2">cv. Jemalong A17</strain>
    </source>
</reference>